<accession>A0A1G8PZN7</accession>
<reference evidence="1 2" key="1">
    <citation type="submission" date="2016-10" db="EMBL/GenBank/DDBJ databases">
        <authorList>
            <person name="de Groot N.N."/>
        </authorList>
    </citation>
    <scope>NUCLEOTIDE SEQUENCE [LARGE SCALE GENOMIC DNA]</scope>
    <source>
        <strain evidence="1 2">NP_1H</strain>
    </source>
</reference>
<evidence type="ECO:0000313" key="2">
    <source>
        <dbReference type="Proteomes" id="UP000199258"/>
    </source>
</evidence>
<name>A0A1G8PZN7_9MICC</name>
<organism evidence="1 2">
    <name type="scientific">Arthrobacter subterraneus</name>
    <dbReference type="NCBI Taxonomy" id="335973"/>
    <lineage>
        <taxon>Bacteria</taxon>
        <taxon>Bacillati</taxon>
        <taxon>Actinomycetota</taxon>
        <taxon>Actinomycetes</taxon>
        <taxon>Micrococcales</taxon>
        <taxon>Micrococcaceae</taxon>
        <taxon>Arthrobacter</taxon>
    </lineage>
</organism>
<dbReference type="RefSeq" id="WP_175460235.1">
    <property type="nucleotide sequence ID" value="NZ_FNDT01000039.1"/>
</dbReference>
<gene>
    <name evidence="1" type="ORF">SAMN04488693_1398</name>
</gene>
<protein>
    <submittedName>
        <fullName evidence="1">Uncharacterized protein</fullName>
    </submittedName>
</protein>
<dbReference type="AlphaFoldDB" id="A0A1G8PZN7"/>
<proteinExistence type="predicted"/>
<dbReference type="STRING" id="335973.SAMN04488693_1398"/>
<dbReference type="EMBL" id="FNDT01000039">
    <property type="protein sequence ID" value="SDI97320.1"/>
    <property type="molecule type" value="Genomic_DNA"/>
</dbReference>
<sequence length="58" mass="6312">MHKRLDQDEPSFVVLVPALSALVVRRSACDGGFADDDTYGFDDFVVTLEHDVSALSLA</sequence>
<dbReference type="Proteomes" id="UP000199258">
    <property type="component" value="Unassembled WGS sequence"/>
</dbReference>
<keyword evidence="2" id="KW-1185">Reference proteome</keyword>
<evidence type="ECO:0000313" key="1">
    <source>
        <dbReference type="EMBL" id="SDI97320.1"/>
    </source>
</evidence>